<protein>
    <submittedName>
        <fullName evidence="3">ABC transporter substrate-binding protein</fullName>
    </submittedName>
</protein>
<reference evidence="3 4" key="1">
    <citation type="submission" date="2019-10" db="EMBL/GenBank/DDBJ databases">
        <title>Rudanella paleaurantiibacter sp. nov., isolated from sludge.</title>
        <authorList>
            <person name="Xu S.Q."/>
        </authorList>
    </citation>
    <scope>NUCLEOTIDE SEQUENCE [LARGE SCALE GENOMIC DNA]</scope>
    <source>
        <strain evidence="3 4">HX-22-17</strain>
    </source>
</reference>
<keyword evidence="1" id="KW-0732">Signal</keyword>
<evidence type="ECO:0000256" key="1">
    <source>
        <dbReference type="SAM" id="SignalP"/>
    </source>
</evidence>
<dbReference type="PANTHER" id="PTHR30535">
    <property type="entry name" value="VITAMIN B12-BINDING PROTEIN"/>
    <property type="match status" value="1"/>
</dbReference>
<name>A0A7J5TXH0_9BACT</name>
<dbReference type="InterPro" id="IPR050902">
    <property type="entry name" value="ABC_Transporter_SBP"/>
</dbReference>
<dbReference type="Gene3D" id="3.40.50.1980">
    <property type="entry name" value="Nitrogenase molybdenum iron protein domain"/>
    <property type="match status" value="2"/>
</dbReference>
<keyword evidence="4" id="KW-1185">Reference proteome</keyword>
<feature type="signal peptide" evidence="1">
    <location>
        <begin position="1"/>
        <end position="29"/>
    </location>
</feature>
<dbReference type="EMBL" id="WELI01000006">
    <property type="protein sequence ID" value="KAB7729277.1"/>
    <property type="molecule type" value="Genomic_DNA"/>
</dbReference>
<dbReference type="SUPFAM" id="SSF53807">
    <property type="entry name" value="Helical backbone' metal receptor"/>
    <property type="match status" value="1"/>
</dbReference>
<evidence type="ECO:0000313" key="4">
    <source>
        <dbReference type="Proteomes" id="UP000488299"/>
    </source>
</evidence>
<feature type="chain" id="PRO_5029584214" evidence="1">
    <location>
        <begin position="30"/>
        <end position="296"/>
    </location>
</feature>
<evidence type="ECO:0000313" key="3">
    <source>
        <dbReference type="EMBL" id="KAB7729277.1"/>
    </source>
</evidence>
<dbReference type="PROSITE" id="PS50983">
    <property type="entry name" value="FE_B12_PBP"/>
    <property type="match status" value="1"/>
</dbReference>
<accession>A0A7J5TXH0</accession>
<feature type="domain" description="Fe/B12 periplasmic-binding" evidence="2">
    <location>
        <begin position="37"/>
        <end position="296"/>
    </location>
</feature>
<dbReference type="PANTHER" id="PTHR30535:SF4">
    <property type="entry name" value="HEMIN-BINDING PERIPLASMIC PROTEIN HMUT"/>
    <property type="match status" value="1"/>
</dbReference>
<evidence type="ECO:0000259" key="2">
    <source>
        <dbReference type="PROSITE" id="PS50983"/>
    </source>
</evidence>
<proteinExistence type="predicted"/>
<gene>
    <name evidence="3" type="ORF">F5984_16730</name>
</gene>
<organism evidence="3 4">
    <name type="scientific">Rudanella paleaurantiibacter</name>
    <dbReference type="NCBI Taxonomy" id="2614655"/>
    <lineage>
        <taxon>Bacteria</taxon>
        <taxon>Pseudomonadati</taxon>
        <taxon>Bacteroidota</taxon>
        <taxon>Cytophagia</taxon>
        <taxon>Cytophagales</taxon>
        <taxon>Cytophagaceae</taxon>
        <taxon>Rudanella</taxon>
    </lineage>
</organism>
<dbReference type="Proteomes" id="UP000488299">
    <property type="component" value="Unassembled WGS sequence"/>
</dbReference>
<dbReference type="Pfam" id="PF01497">
    <property type="entry name" value="Peripla_BP_2"/>
    <property type="match status" value="1"/>
</dbReference>
<comment type="caution">
    <text evidence="3">The sequence shown here is derived from an EMBL/GenBank/DDBJ whole genome shotgun (WGS) entry which is preliminary data.</text>
</comment>
<dbReference type="AlphaFoldDB" id="A0A7J5TXH0"/>
<dbReference type="InterPro" id="IPR002491">
    <property type="entry name" value="ABC_transptr_periplasmic_BD"/>
</dbReference>
<sequence length="296" mass="31366">MQVFRSWTVLIRYCLILNSLFWASPMATAQSAPKSPRIVSLNGTVTEILCALGLQAQIVGTDVTSTYPAAMAKLPKVGHNRNIGAEAVLALQPTVVVGTQTHGGMDVKPEVIAQFGQAGVKTLFFNQTHSADGAKKLIGEVAAAFGQSAKAPALIRKIDADLANLRKPSRPQKILFIYARGSGNMMVAGRNTPVEKVIQLAGGVNAVTDFDNFKPLTAEALIAANPDVLLLFTSGLNSMGGINGLLKVPGVAQTMAGRNRHVIEMDGQLLTGFGPRLGLAVQELNQKLSQDLTLNK</sequence>